<keyword evidence="6" id="KW-0694">RNA-binding</keyword>
<dbReference type="GO" id="GO:0002181">
    <property type="term" value="P:cytoplasmic translation"/>
    <property type="evidence" value="ECO:0007669"/>
    <property type="project" value="TreeGrafter"/>
</dbReference>
<dbReference type="InterPro" id="IPR036789">
    <property type="entry name" value="Ribosomal_uL6-like_a/b-dom_sf"/>
</dbReference>
<dbReference type="Pfam" id="PF00347">
    <property type="entry name" value="Ribosomal_L6"/>
    <property type="match status" value="2"/>
</dbReference>
<comment type="similarity">
    <text evidence="5">Belongs to the universal ribosomal protein uL6 family.</text>
</comment>
<proteinExistence type="inferred from homology"/>
<comment type="caution">
    <text evidence="8">The sequence shown here is derived from an EMBL/GenBank/DDBJ whole genome shotgun (WGS) entry which is preliminary data.</text>
</comment>
<evidence type="ECO:0000256" key="2">
    <source>
        <dbReference type="ARBA" id="ARBA00023274"/>
    </source>
</evidence>
<name>A0A1G2QKJ0_9BACT</name>
<dbReference type="GO" id="GO:0003735">
    <property type="term" value="F:structural constituent of ribosome"/>
    <property type="evidence" value="ECO:0007669"/>
    <property type="project" value="UniProtKB-UniRule"/>
</dbReference>
<evidence type="ECO:0000256" key="1">
    <source>
        <dbReference type="ARBA" id="ARBA00022980"/>
    </source>
</evidence>
<gene>
    <name evidence="8" type="ORF">A2556_02150</name>
</gene>
<keyword evidence="2 5" id="KW-0687">Ribonucleoprotein</keyword>
<evidence type="ECO:0000256" key="5">
    <source>
        <dbReference type="RuleBase" id="RU003869"/>
    </source>
</evidence>
<evidence type="ECO:0000256" key="3">
    <source>
        <dbReference type="ARBA" id="ARBA00035454"/>
    </source>
</evidence>
<comment type="function">
    <text evidence="6">This protein binds to the 23S rRNA, and is important in its secondary structure. It is located near the subunit interface in the base of the L7/L12 stalk, and near the tRNA binding site of the peptidyltransferase center.</text>
</comment>
<keyword evidence="1 5" id="KW-0689">Ribosomal protein</keyword>
<evidence type="ECO:0000313" key="9">
    <source>
        <dbReference type="Proteomes" id="UP000177140"/>
    </source>
</evidence>
<feature type="domain" description="Large ribosomal subunit protein uL6 alpha-beta" evidence="7">
    <location>
        <begin position="93"/>
        <end position="165"/>
    </location>
</feature>
<dbReference type="InterPro" id="IPR020040">
    <property type="entry name" value="Ribosomal_uL6_a/b-dom"/>
</dbReference>
<dbReference type="GO" id="GO:0022625">
    <property type="term" value="C:cytosolic large ribosomal subunit"/>
    <property type="evidence" value="ECO:0007669"/>
    <property type="project" value="UniProtKB-UniRule"/>
</dbReference>
<dbReference type="SUPFAM" id="SSF56053">
    <property type="entry name" value="Ribosomal protein L6"/>
    <property type="match status" value="2"/>
</dbReference>
<dbReference type="Proteomes" id="UP000177140">
    <property type="component" value="Unassembled WGS sequence"/>
</dbReference>
<keyword evidence="6" id="KW-0699">rRNA-binding</keyword>
<dbReference type="PANTHER" id="PTHR11655">
    <property type="entry name" value="60S/50S RIBOSOMAL PROTEIN L6/L9"/>
    <property type="match status" value="1"/>
</dbReference>
<dbReference type="InterPro" id="IPR000702">
    <property type="entry name" value="Ribosomal_uL6-like"/>
</dbReference>
<evidence type="ECO:0000256" key="6">
    <source>
        <dbReference type="RuleBase" id="RU003870"/>
    </source>
</evidence>
<dbReference type="NCBIfam" id="TIGR03654">
    <property type="entry name" value="L6_bact"/>
    <property type="match status" value="1"/>
</dbReference>
<dbReference type="AlphaFoldDB" id="A0A1G2QKJ0"/>
<dbReference type="PIRSF" id="PIRSF002162">
    <property type="entry name" value="Ribosomal_L6"/>
    <property type="match status" value="1"/>
</dbReference>
<dbReference type="EMBL" id="MHTM01000041">
    <property type="protein sequence ID" value="OHA60978.1"/>
    <property type="molecule type" value="Genomic_DNA"/>
</dbReference>
<evidence type="ECO:0000256" key="4">
    <source>
        <dbReference type="NCBIfam" id="TIGR03654"/>
    </source>
</evidence>
<dbReference type="PANTHER" id="PTHR11655:SF14">
    <property type="entry name" value="LARGE RIBOSOMAL SUBUNIT PROTEIN UL6M"/>
    <property type="match status" value="1"/>
</dbReference>
<accession>A0A1G2QKJ0</accession>
<evidence type="ECO:0000313" key="8">
    <source>
        <dbReference type="EMBL" id="OHA60978.1"/>
    </source>
</evidence>
<dbReference type="Gene3D" id="3.90.930.12">
    <property type="entry name" value="Ribosomal protein L6, alpha-beta domain"/>
    <property type="match status" value="2"/>
</dbReference>
<dbReference type="GO" id="GO:0019843">
    <property type="term" value="F:rRNA binding"/>
    <property type="evidence" value="ECO:0007669"/>
    <property type="project" value="UniProtKB-UniRule"/>
</dbReference>
<reference evidence="8 9" key="1">
    <citation type="journal article" date="2016" name="Nat. Commun.">
        <title>Thousands of microbial genomes shed light on interconnected biogeochemical processes in an aquifer system.</title>
        <authorList>
            <person name="Anantharaman K."/>
            <person name="Brown C.T."/>
            <person name="Hug L.A."/>
            <person name="Sharon I."/>
            <person name="Castelle C.J."/>
            <person name="Probst A.J."/>
            <person name="Thomas B.C."/>
            <person name="Singh A."/>
            <person name="Wilkins M.J."/>
            <person name="Karaoz U."/>
            <person name="Brodie E.L."/>
            <person name="Williams K.H."/>
            <person name="Hubbard S.S."/>
            <person name="Banfield J.F."/>
        </authorList>
    </citation>
    <scope>NUCLEOTIDE SEQUENCE [LARGE SCALE GENOMIC DNA]</scope>
</reference>
<feature type="domain" description="Large ribosomal subunit protein uL6 alpha-beta" evidence="7">
    <location>
        <begin position="11"/>
        <end position="84"/>
    </location>
</feature>
<evidence type="ECO:0000259" key="7">
    <source>
        <dbReference type="Pfam" id="PF00347"/>
    </source>
</evidence>
<organism evidence="8 9">
    <name type="scientific">Candidatus Vogelbacteria bacterium RIFOXYD2_FULL_44_9</name>
    <dbReference type="NCBI Taxonomy" id="1802441"/>
    <lineage>
        <taxon>Bacteria</taxon>
        <taxon>Candidatus Vogeliibacteriota</taxon>
    </lineage>
</organism>
<dbReference type="InterPro" id="IPR019906">
    <property type="entry name" value="Ribosomal_uL6_bac-type"/>
</dbReference>
<sequence>MSRIGKQIITIPEKVEVKLVEGLLTVKGPLGGITRAFKPQIVITIDQEAKTISLAPAEITVANRALWGTYGSHLANMIEGVTKGFVKDLIVEGVGYKYAVVGDKVVLNIGFSHPVEVIIPAGLTVTTVKGDMKISGFDKEVVGSFASKIRSLKPVEPYKSKGIRYVGEHVRRKQGKKTAA</sequence>
<dbReference type="PRINTS" id="PR00059">
    <property type="entry name" value="RIBOSOMALL6"/>
</dbReference>
<protein>
    <recommendedName>
        <fullName evidence="3 4">50S ribosomal protein L6</fullName>
    </recommendedName>
</protein>